<dbReference type="KEGG" id="gur:Gura_0942"/>
<accession>A5GB92</accession>
<reference evidence="5 6" key="1">
    <citation type="submission" date="2007-05" db="EMBL/GenBank/DDBJ databases">
        <title>Complete sequence of Geobacter uraniireducens Rf4.</title>
        <authorList>
            <consortium name="US DOE Joint Genome Institute"/>
            <person name="Copeland A."/>
            <person name="Lucas S."/>
            <person name="Lapidus A."/>
            <person name="Barry K."/>
            <person name="Detter J.C."/>
            <person name="Glavina del Rio T."/>
            <person name="Hammon N."/>
            <person name="Israni S."/>
            <person name="Dalin E."/>
            <person name="Tice H."/>
            <person name="Pitluck S."/>
            <person name="Chertkov O."/>
            <person name="Brettin T."/>
            <person name="Bruce D."/>
            <person name="Han C."/>
            <person name="Schmutz J."/>
            <person name="Larimer F."/>
            <person name="Land M."/>
            <person name="Hauser L."/>
            <person name="Kyrpides N."/>
            <person name="Mikhailova N."/>
            <person name="Shelobolina E."/>
            <person name="Aklujkar M."/>
            <person name="Lovley D."/>
            <person name="Richardson P."/>
        </authorList>
    </citation>
    <scope>NUCLEOTIDE SEQUENCE [LARGE SCALE GENOMIC DNA]</scope>
    <source>
        <strain evidence="5 6">Rf4</strain>
    </source>
</reference>
<dbReference type="Gene3D" id="1.20.120.710">
    <property type="entry name" value="Haloacid dehalogenase hydrolase-like domain"/>
    <property type="match status" value="1"/>
</dbReference>
<organism evidence="5 6">
    <name type="scientific">Geotalea uraniireducens (strain Rf4)</name>
    <name type="common">Geobacter uraniireducens</name>
    <dbReference type="NCBI Taxonomy" id="351605"/>
    <lineage>
        <taxon>Bacteria</taxon>
        <taxon>Pseudomonadati</taxon>
        <taxon>Thermodesulfobacteriota</taxon>
        <taxon>Desulfuromonadia</taxon>
        <taxon>Geobacterales</taxon>
        <taxon>Geobacteraceae</taxon>
        <taxon>Geotalea</taxon>
    </lineage>
</organism>
<comment type="catalytic activity">
    <reaction evidence="1">
        <text>2-phosphoglycolate + H2O = glycolate + phosphate</text>
        <dbReference type="Rhea" id="RHEA:14369"/>
        <dbReference type="ChEBI" id="CHEBI:15377"/>
        <dbReference type="ChEBI" id="CHEBI:29805"/>
        <dbReference type="ChEBI" id="CHEBI:43474"/>
        <dbReference type="ChEBI" id="CHEBI:58033"/>
        <dbReference type="EC" id="3.1.3.18"/>
    </reaction>
</comment>
<dbReference type="InterPro" id="IPR041492">
    <property type="entry name" value="HAD_2"/>
</dbReference>
<keyword evidence="6" id="KW-1185">Reference proteome</keyword>
<dbReference type="EMBL" id="CP000698">
    <property type="protein sequence ID" value="ABQ25148.1"/>
    <property type="molecule type" value="Genomic_DNA"/>
</dbReference>
<evidence type="ECO:0000256" key="3">
    <source>
        <dbReference type="ARBA" id="ARBA00006171"/>
    </source>
</evidence>
<dbReference type="HOGENOM" id="CLU_1282734_0_0_7"/>
<evidence type="ECO:0000313" key="5">
    <source>
        <dbReference type="EMBL" id="ABQ25148.1"/>
    </source>
</evidence>
<dbReference type="PANTHER" id="PTHR43434">
    <property type="entry name" value="PHOSPHOGLYCOLATE PHOSPHATASE"/>
    <property type="match status" value="1"/>
</dbReference>
<gene>
    <name evidence="5" type="ordered locus">Gura_0942</name>
</gene>
<evidence type="ECO:0000313" key="6">
    <source>
        <dbReference type="Proteomes" id="UP000006695"/>
    </source>
</evidence>
<evidence type="ECO:0000256" key="1">
    <source>
        <dbReference type="ARBA" id="ARBA00000830"/>
    </source>
</evidence>
<dbReference type="SFLD" id="SFLDS00003">
    <property type="entry name" value="Haloacid_Dehalogenase"/>
    <property type="match status" value="1"/>
</dbReference>
<dbReference type="GO" id="GO:0008967">
    <property type="term" value="F:phosphoglycolate phosphatase activity"/>
    <property type="evidence" value="ECO:0007669"/>
    <property type="project" value="UniProtKB-EC"/>
</dbReference>
<dbReference type="AlphaFoldDB" id="A5GB92"/>
<evidence type="ECO:0000256" key="4">
    <source>
        <dbReference type="ARBA" id="ARBA00013078"/>
    </source>
</evidence>
<dbReference type="GO" id="GO:0005829">
    <property type="term" value="C:cytosol"/>
    <property type="evidence" value="ECO:0007669"/>
    <property type="project" value="TreeGrafter"/>
</dbReference>
<comment type="pathway">
    <text evidence="2">Organic acid metabolism; glycolate biosynthesis; glycolate from 2-phosphoglycolate: step 1/1.</text>
</comment>
<dbReference type="Proteomes" id="UP000006695">
    <property type="component" value="Chromosome"/>
</dbReference>
<evidence type="ECO:0000256" key="2">
    <source>
        <dbReference type="ARBA" id="ARBA00004818"/>
    </source>
</evidence>
<proteinExistence type="inferred from homology"/>
<dbReference type="GO" id="GO:0006281">
    <property type="term" value="P:DNA repair"/>
    <property type="evidence" value="ECO:0007669"/>
    <property type="project" value="TreeGrafter"/>
</dbReference>
<dbReference type="Gene3D" id="3.40.50.1000">
    <property type="entry name" value="HAD superfamily/HAD-like"/>
    <property type="match status" value="1"/>
</dbReference>
<dbReference type="InterPro" id="IPR006439">
    <property type="entry name" value="HAD-SF_hydro_IA"/>
</dbReference>
<comment type="similarity">
    <text evidence="3">Belongs to the HAD-like hydrolase superfamily. CbbY/CbbZ/Gph/YieH family.</text>
</comment>
<dbReference type="PANTHER" id="PTHR43434:SF1">
    <property type="entry name" value="PHOSPHOGLYCOLATE PHOSPHATASE"/>
    <property type="match status" value="1"/>
</dbReference>
<dbReference type="SUPFAM" id="SSF56784">
    <property type="entry name" value="HAD-like"/>
    <property type="match status" value="1"/>
</dbReference>
<dbReference type="NCBIfam" id="TIGR01549">
    <property type="entry name" value="HAD-SF-IA-v1"/>
    <property type="match status" value="1"/>
</dbReference>
<dbReference type="RefSeq" id="WP_011937872.1">
    <property type="nucleotide sequence ID" value="NC_009483.1"/>
</dbReference>
<keyword evidence="5" id="KW-0378">Hydrolase</keyword>
<sequence length="212" mass="23937">MQNEMKALVFDLDGTLYVNNDLGMKISSVACRYLADMKGVTHDEADALIGQTKENLSRSSGFDSTLSHAIMALGGDLRALHNRFAEEIRPQSFLSRDRRVVDLLQTLGENFELYLYTNNNRRLSTAIMDLIGVSGLFRRVFTIEDFWRPKPDRDSLETILNVIDRKPGECLFIGDRYDIDLRLPATMGCAVFLVNSVVELLSLAKLLSKENL</sequence>
<dbReference type="CDD" id="cd01427">
    <property type="entry name" value="HAD_like"/>
    <property type="match status" value="1"/>
</dbReference>
<dbReference type="STRING" id="351605.Gura_0942"/>
<dbReference type="InterPro" id="IPR050155">
    <property type="entry name" value="HAD-like_hydrolase_sf"/>
</dbReference>
<dbReference type="EC" id="3.1.3.18" evidence="4"/>
<dbReference type="SFLD" id="SFLDG01129">
    <property type="entry name" value="C1.5:_HAD__Beta-PGM__Phosphata"/>
    <property type="match status" value="1"/>
</dbReference>
<protein>
    <recommendedName>
        <fullName evidence="4">phosphoglycolate phosphatase</fullName>
        <ecNumber evidence="4">3.1.3.18</ecNumber>
    </recommendedName>
</protein>
<name>A5GB92_GEOUR</name>
<dbReference type="InterPro" id="IPR023214">
    <property type="entry name" value="HAD_sf"/>
</dbReference>
<dbReference type="Pfam" id="PF13419">
    <property type="entry name" value="HAD_2"/>
    <property type="match status" value="1"/>
</dbReference>
<dbReference type="InterPro" id="IPR036412">
    <property type="entry name" value="HAD-like_sf"/>
</dbReference>